<dbReference type="AlphaFoldDB" id="A0AAW0A712"/>
<dbReference type="EMBL" id="JAWWNJ010000081">
    <property type="protein sequence ID" value="KAK7001902.1"/>
    <property type="molecule type" value="Genomic_DNA"/>
</dbReference>
<feature type="region of interest" description="Disordered" evidence="1">
    <location>
        <begin position="28"/>
        <end position="67"/>
    </location>
</feature>
<feature type="compositionally biased region" description="Low complexity" evidence="1">
    <location>
        <begin position="215"/>
        <end position="224"/>
    </location>
</feature>
<feature type="region of interest" description="Disordered" evidence="1">
    <location>
        <begin position="92"/>
        <end position="123"/>
    </location>
</feature>
<protein>
    <submittedName>
        <fullName evidence="2">Uncharacterized protein</fullName>
    </submittedName>
</protein>
<sequence length="262" mass="28249">MHPLSTCTSVSSIGASRIRVTSANGIKMSTMSRDTNGGQGIEERIIDEERPRGKAERRKAGRGGRGRGYTCLNRPALLLTLIIIAGAPSHTSIHPHSRRGYLSYSSRQHRRQAKRRGKNEKTHLSQFLPHLPRLSLAPQTFPPPAPVPSTFTATEASRCRISLLPLLTAHPHPNLTPLPASMESDVSPTENYTALEGACAGVSSAPRPTAEGRSRSWSAASGRGRVSRARIPLSRSSSVGAGSKDGRVGERVGERARKRGME</sequence>
<dbReference type="Proteomes" id="UP001362999">
    <property type="component" value="Unassembled WGS sequence"/>
</dbReference>
<name>A0AAW0A712_9AGAR</name>
<feature type="region of interest" description="Disordered" evidence="1">
    <location>
        <begin position="202"/>
        <end position="262"/>
    </location>
</feature>
<evidence type="ECO:0000313" key="2">
    <source>
        <dbReference type="EMBL" id="KAK7001902.1"/>
    </source>
</evidence>
<proteinExistence type="predicted"/>
<evidence type="ECO:0000256" key="1">
    <source>
        <dbReference type="SAM" id="MobiDB-lite"/>
    </source>
</evidence>
<feature type="compositionally biased region" description="Basic residues" evidence="1">
    <location>
        <begin position="55"/>
        <end position="65"/>
    </location>
</feature>
<gene>
    <name evidence="2" type="ORF">R3P38DRAFT_1775389</name>
</gene>
<evidence type="ECO:0000313" key="3">
    <source>
        <dbReference type="Proteomes" id="UP001362999"/>
    </source>
</evidence>
<organism evidence="2 3">
    <name type="scientific">Favolaschia claudopus</name>
    <dbReference type="NCBI Taxonomy" id="2862362"/>
    <lineage>
        <taxon>Eukaryota</taxon>
        <taxon>Fungi</taxon>
        <taxon>Dikarya</taxon>
        <taxon>Basidiomycota</taxon>
        <taxon>Agaricomycotina</taxon>
        <taxon>Agaricomycetes</taxon>
        <taxon>Agaricomycetidae</taxon>
        <taxon>Agaricales</taxon>
        <taxon>Marasmiineae</taxon>
        <taxon>Mycenaceae</taxon>
        <taxon>Favolaschia</taxon>
    </lineage>
</organism>
<feature type="compositionally biased region" description="Basic and acidic residues" evidence="1">
    <location>
        <begin position="41"/>
        <end position="54"/>
    </location>
</feature>
<reference evidence="2 3" key="1">
    <citation type="journal article" date="2024" name="J Genomics">
        <title>Draft genome sequencing and assembly of Favolaschia claudopus CIRM-BRFM 2984 isolated from oak limbs.</title>
        <authorList>
            <person name="Navarro D."/>
            <person name="Drula E."/>
            <person name="Chaduli D."/>
            <person name="Cazenave R."/>
            <person name="Ahrendt S."/>
            <person name="Wang J."/>
            <person name="Lipzen A."/>
            <person name="Daum C."/>
            <person name="Barry K."/>
            <person name="Grigoriev I.V."/>
            <person name="Favel A."/>
            <person name="Rosso M.N."/>
            <person name="Martin F."/>
        </authorList>
    </citation>
    <scope>NUCLEOTIDE SEQUENCE [LARGE SCALE GENOMIC DNA]</scope>
    <source>
        <strain evidence="2 3">CIRM-BRFM 2984</strain>
    </source>
</reference>
<keyword evidence="3" id="KW-1185">Reference proteome</keyword>
<comment type="caution">
    <text evidence="2">The sequence shown here is derived from an EMBL/GenBank/DDBJ whole genome shotgun (WGS) entry which is preliminary data.</text>
</comment>
<feature type="compositionally biased region" description="Basic and acidic residues" evidence="1">
    <location>
        <begin position="244"/>
        <end position="262"/>
    </location>
</feature>
<feature type="compositionally biased region" description="Basic residues" evidence="1">
    <location>
        <begin position="107"/>
        <end position="118"/>
    </location>
</feature>
<accession>A0AAW0A712</accession>